<keyword evidence="1" id="KW-0472">Membrane</keyword>
<protein>
    <submittedName>
        <fullName evidence="2">Uncharacterized protein</fullName>
    </submittedName>
</protein>
<dbReference type="Proteomes" id="UP000626244">
    <property type="component" value="Unassembled WGS sequence"/>
</dbReference>
<evidence type="ECO:0000313" key="2">
    <source>
        <dbReference type="EMBL" id="GGI17783.1"/>
    </source>
</evidence>
<keyword evidence="3" id="KW-1185">Reference proteome</keyword>
<proteinExistence type="predicted"/>
<gene>
    <name evidence="2" type="ORF">GCM10007380_39660</name>
</gene>
<keyword evidence="1" id="KW-1133">Transmembrane helix</keyword>
<organism evidence="2 3">
    <name type="scientific">Gottfriedia solisilvae</name>
    <dbReference type="NCBI Taxonomy" id="1516104"/>
    <lineage>
        <taxon>Bacteria</taxon>
        <taxon>Bacillati</taxon>
        <taxon>Bacillota</taxon>
        <taxon>Bacilli</taxon>
        <taxon>Bacillales</taxon>
        <taxon>Bacillaceae</taxon>
        <taxon>Gottfriedia</taxon>
    </lineage>
</organism>
<dbReference type="RefSeq" id="WP_088003297.1">
    <property type="nucleotide sequence ID" value="NZ_BMHB01000004.1"/>
</dbReference>
<dbReference type="AlphaFoldDB" id="A0A8J3APN2"/>
<comment type="caution">
    <text evidence="2">The sequence shown here is derived from an EMBL/GenBank/DDBJ whole genome shotgun (WGS) entry which is preliminary data.</text>
</comment>
<keyword evidence="1" id="KW-0812">Transmembrane</keyword>
<accession>A0A8J3APN2</accession>
<dbReference type="EMBL" id="BMHB01000004">
    <property type="protein sequence ID" value="GGI17783.1"/>
    <property type="molecule type" value="Genomic_DNA"/>
</dbReference>
<name>A0A8J3APN2_9BACI</name>
<evidence type="ECO:0000313" key="3">
    <source>
        <dbReference type="Proteomes" id="UP000626244"/>
    </source>
</evidence>
<feature type="transmembrane region" description="Helical" evidence="1">
    <location>
        <begin position="21"/>
        <end position="51"/>
    </location>
</feature>
<evidence type="ECO:0000256" key="1">
    <source>
        <dbReference type="SAM" id="Phobius"/>
    </source>
</evidence>
<reference evidence="3" key="1">
    <citation type="journal article" date="2019" name="Int. J. Syst. Evol. Microbiol.">
        <title>The Global Catalogue of Microorganisms (GCM) 10K type strain sequencing project: providing services to taxonomists for standard genome sequencing and annotation.</title>
        <authorList>
            <consortium name="The Broad Institute Genomics Platform"/>
            <consortium name="The Broad Institute Genome Sequencing Center for Infectious Disease"/>
            <person name="Wu L."/>
            <person name="Ma J."/>
        </authorList>
    </citation>
    <scope>NUCLEOTIDE SEQUENCE [LARGE SCALE GENOMIC DNA]</scope>
    <source>
        <strain evidence="3">CGMCC 1.14993</strain>
    </source>
</reference>
<sequence length="64" mass="7713">MLFHKLSKKEKYNRVKKIWPLYILGIGVFYWKLNFWIASLITVILITITLIQLNLFKQDTTDKI</sequence>